<reference evidence="1" key="2">
    <citation type="submission" date="2020-06" db="EMBL/GenBank/DDBJ databases">
        <title>Helianthus annuus Genome sequencing and assembly Release 2.</title>
        <authorList>
            <person name="Gouzy J."/>
            <person name="Langlade N."/>
            <person name="Munos S."/>
        </authorList>
    </citation>
    <scope>NUCLEOTIDE SEQUENCE</scope>
    <source>
        <tissue evidence="1">Leaves</tissue>
    </source>
</reference>
<accession>A0A9K3P2T9</accession>
<dbReference type="Gramene" id="mRNA:HanXRQr2_Chr01g0012701">
    <property type="protein sequence ID" value="CDS:HanXRQr2_Chr01g0012701.1"/>
    <property type="gene ID" value="HanXRQr2_Chr01g0012701"/>
</dbReference>
<keyword evidence="2" id="KW-1185">Reference proteome</keyword>
<evidence type="ECO:0000313" key="2">
    <source>
        <dbReference type="Proteomes" id="UP000215914"/>
    </source>
</evidence>
<dbReference type="EMBL" id="MNCJ02000316">
    <property type="protein sequence ID" value="KAF5821330.1"/>
    <property type="molecule type" value="Genomic_DNA"/>
</dbReference>
<comment type="caution">
    <text evidence="1">The sequence shown here is derived from an EMBL/GenBank/DDBJ whole genome shotgun (WGS) entry which is preliminary data.</text>
</comment>
<gene>
    <name evidence="1" type="ORF">HanXRQr2_Chr01g0012701</name>
</gene>
<sequence length="51" mass="5874">MKSPRELTLQVRNLQIVPKFSLACSCAISFQSSNISFKKREKYVPNSRTLK</sequence>
<dbReference type="AlphaFoldDB" id="A0A9K3P2T9"/>
<protein>
    <submittedName>
        <fullName evidence="1">Uncharacterized protein</fullName>
    </submittedName>
</protein>
<reference evidence="1" key="1">
    <citation type="journal article" date="2017" name="Nature">
        <title>The sunflower genome provides insights into oil metabolism, flowering and Asterid evolution.</title>
        <authorList>
            <person name="Badouin H."/>
            <person name="Gouzy J."/>
            <person name="Grassa C.J."/>
            <person name="Murat F."/>
            <person name="Staton S.E."/>
            <person name="Cottret L."/>
            <person name="Lelandais-Briere C."/>
            <person name="Owens G.L."/>
            <person name="Carrere S."/>
            <person name="Mayjonade B."/>
            <person name="Legrand L."/>
            <person name="Gill N."/>
            <person name="Kane N.C."/>
            <person name="Bowers J.E."/>
            <person name="Hubner S."/>
            <person name="Bellec A."/>
            <person name="Berard A."/>
            <person name="Berges H."/>
            <person name="Blanchet N."/>
            <person name="Boniface M.C."/>
            <person name="Brunel D."/>
            <person name="Catrice O."/>
            <person name="Chaidir N."/>
            <person name="Claudel C."/>
            <person name="Donnadieu C."/>
            <person name="Faraut T."/>
            <person name="Fievet G."/>
            <person name="Helmstetter N."/>
            <person name="King M."/>
            <person name="Knapp S.J."/>
            <person name="Lai Z."/>
            <person name="Le Paslier M.C."/>
            <person name="Lippi Y."/>
            <person name="Lorenzon L."/>
            <person name="Mandel J.R."/>
            <person name="Marage G."/>
            <person name="Marchand G."/>
            <person name="Marquand E."/>
            <person name="Bret-Mestries E."/>
            <person name="Morien E."/>
            <person name="Nambeesan S."/>
            <person name="Nguyen T."/>
            <person name="Pegot-Espagnet P."/>
            <person name="Pouilly N."/>
            <person name="Raftis F."/>
            <person name="Sallet E."/>
            <person name="Schiex T."/>
            <person name="Thomas J."/>
            <person name="Vandecasteele C."/>
            <person name="Vares D."/>
            <person name="Vear F."/>
            <person name="Vautrin S."/>
            <person name="Crespi M."/>
            <person name="Mangin B."/>
            <person name="Burke J.M."/>
            <person name="Salse J."/>
            <person name="Munos S."/>
            <person name="Vincourt P."/>
            <person name="Rieseberg L.H."/>
            <person name="Langlade N.B."/>
        </authorList>
    </citation>
    <scope>NUCLEOTIDE SEQUENCE</scope>
    <source>
        <tissue evidence="1">Leaves</tissue>
    </source>
</reference>
<evidence type="ECO:0000313" key="1">
    <source>
        <dbReference type="EMBL" id="KAF5821330.1"/>
    </source>
</evidence>
<dbReference type="Proteomes" id="UP000215914">
    <property type="component" value="Unassembled WGS sequence"/>
</dbReference>
<proteinExistence type="predicted"/>
<organism evidence="1 2">
    <name type="scientific">Helianthus annuus</name>
    <name type="common">Common sunflower</name>
    <dbReference type="NCBI Taxonomy" id="4232"/>
    <lineage>
        <taxon>Eukaryota</taxon>
        <taxon>Viridiplantae</taxon>
        <taxon>Streptophyta</taxon>
        <taxon>Embryophyta</taxon>
        <taxon>Tracheophyta</taxon>
        <taxon>Spermatophyta</taxon>
        <taxon>Magnoliopsida</taxon>
        <taxon>eudicotyledons</taxon>
        <taxon>Gunneridae</taxon>
        <taxon>Pentapetalae</taxon>
        <taxon>asterids</taxon>
        <taxon>campanulids</taxon>
        <taxon>Asterales</taxon>
        <taxon>Asteraceae</taxon>
        <taxon>Asteroideae</taxon>
        <taxon>Heliantheae alliance</taxon>
        <taxon>Heliantheae</taxon>
        <taxon>Helianthus</taxon>
    </lineage>
</organism>
<name>A0A9K3P2T9_HELAN</name>